<dbReference type="PROSITE" id="PS51149">
    <property type="entry name" value="GLY_RADICAL_2"/>
    <property type="match status" value="1"/>
</dbReference>
<dbReference type="PANTHER" id="PTHR43641:SF2">
    <property type="entry name" value="DEHYDRATASE YBIW-RELATED"/>
    <property type="match status" value="1"/>
</dbReference>
<dbReference type="InterPro" id="IPR051215">
    <property type="entry name" value="GRE"/>
</dbReference>
<dbReference type="PROSITE" id="PS51554">
    <property type="entry name" value="PFL"/>
    <property type="match status" value="1"/>
</dbReference>
<evidence type="ECO:0000256" key="1">
    <source>
        <dbReference type="ARBA" id="ARBA00022818"/>
    </source>
</evidence>
<dbReference type="EMBL" id="DVHE01000002">
    <property type="protein sequence ID" value="HIR49691.1"/>
    <property type="molecule type" value="Genomic_DNA"/>
</dbReference>
<accession>A0A9D1DFV3</accession>
<dbReference type="Gene3D" id="3.20.70.20">
    <property type="match status" value="1"/>
</dbReference>
<dbReference type="GO" id="GO:0005829">
    <property type="term" value="C:cytosol"/>
    <property type="evidence" value="ECO:0007669"/>
    <property type="project" value="TreeGrafter"/>
</dbReference>
<keyword evidence="6" id="KW-0670">Pyruvate</keyword>
<feature type="domain" description="PFL" evidence="5">
    <location>
        <begin position="25"/>
        <end position="701"/>
    </location>
</feature>
<dbReference type="Pfam" id="PF01228">
    <property type="entry name" value="Gly_radical"/>
    <property type="match status" value="1"/>
</dbReference>
<reference evidence="6" key="1">
    <citation type="submission" date="2020-10" db="EMBL/GenBank/DDBJ databases">
        <authorList>
            <person name="Gilroy R."/>
        </authorList>
    </citation>
    <scope>NUCLEOTIDE SEQUENCE</scope>
    <source>
        <strain evidence="6">ChiBcec15-4380</strain>
    </source>
</reference>
<evidence type="ECO:0000256" key="2">
    <source>
        <dbReference type="ARBA" id="ARBA00023239"/>
    </source>
</evidence>
<gene>
    <name evidence="6" type="ORF">IAA53_00150</name>
</gene>
<evidence type="ECO:0000313" key="7">
    <source>
        <dbReference type="Proteomes" id="UP000824239"/>
    </source>
</evidence>
<evidence type="ECO:0000256" key="3">
    <source>
        <dbReference type="PROSITE-ProRule" id="PRU00493"/>
    </source>
</evidence>
<dbReference type="SUPFAM" id="SSF51998">
    <property type="entry name" value="PFL-like glycyl radical enzymes"/>
    <property type="match status" value="1"/>
</dbReference>
<evidence type="ECO:0000259" key="4">
    <source>
        <dbReference type="PROSITE" id="PS51149"/>
    </source>
</evidence>
<evidence type="ECO:0000259" key="5">
    <source>
        <dbReference type="PROSITE" id="PS51554"/>
    </source>
</evidence>
<keyword evidence="1 3" id="KW-0556">Organic radical</keyword>
<feature type="modified residue" description="Glycine radical" evidence="3">
    <location>
        <position position="804"/>
    </location>
</feature>
<protein>
    <submittedName>
        <fullName evidence="6">Pyruvate formate lyase</fullName>
    </submittedName>
</protein>
<organism evidence="6 7">
    <name type="scientific">Candidatus Avoscillospira avicola</name>
    <dbReference type="NCBI Taxonomy" id="2840706"/>
    <lineage>
        <taxon>Bacteria</taxon>
        <taxon>Bacillati</taxon>
        <taxon>Bacillota</taxon>
        <taxon>Clostridia</taxon>
        <taxon>Eubacteriales</taxon>
        <taxon>Oscillospiraceae</taxon>
        <taxon>Oscillospiraceae incertae sedis</taxon>
        <taxon>Candidatus Avoscillospira</taxon>
    </lineage>
</organism>
<dbReference type="InterPro" id="IPR001150">
    <property type="entry name" value="Gly_radical"/>
</dbReference>
<dbReference type="AlphaFoldDB" id="A0A9D1DFV3"/>
<dbReference type="InterPro" id="IPR004184">
    <property type="entry name" value="PFL_dom"/>
</dbReference>
<evidence type="ECO:0000313" key="6">
    <source>
        <dbReference type="EMBL" id="HIR49691.1"/>
    </source>
</evidence>
<dbReference type="PANTHER" id="PTHR43641">
    <property type="entry name" value="FORMATE ACETYLTRANSFERASE 3-RELATED"/>
    <property type="match status" value="1"/>
</dbReference>
<keyword evidence="2 6" id="KW-0456">Lyase</keyword>
<feature type="domain" description="Glycine radical" evidence="4">
    <location>
        <begin position="708"/>
        <end position="829"/>
    </location>
</feature>
<dbReference type="Proteomes" id="UP000824239">
    <property type="component" value="Unassembled WGS sequence"/>
</dbReference>
<dbReference type="Pfam" id="PF02901">
    <property type="entry name" value="PFL-like"/>
    <property type="match status" value="1"/>
</dbReference>
<dbReference type="GO" id="GO:0016829">
    <property type="term" value="F:lyase activity"/>
    <property type="evidence" value="ECO:0007669"/>
    <property type="project" value="UniProtKB-KW"/>
</dbReference>
<reference evidence="6" key="2">
    <citation type="journal article" date="2021" name="PeerJ">
        <title>Extensive microbial diversity within the chicken gut microbiome revealed by metagenomics and culture.</title>
        <authorList>
            <person name="Gilroy R."/>
            <person name="Ravi A."/>
            <person name="Getino M."/>
            <person name="Pursley I."/>
            <person name="Horton D.L."/>
            <person name="Alikhan N.F."/>
            <person name="Baker D."/>
            <person name="Gharbi K."/>
            <person name="Hall N."/>
            <person name="Watson M."/>
            <person name="Adriaenssens E.M."/>
            <person name="Foster-Nyarko E."/>
            <person name="Jarju S."/>
            <person name="Secka A."/>
            <person name="Antonio M."/>
            <person name="Oren A."/>
            <person name="Chaudhuri R.R."/>
            <person name="La Ragione R."/>
            <person name="Hildebrand F."/>
            <person name="Pallen M.J."/>
        </authorList>
    </citation>
    <scope>NUCLEOTIDE SEQUENCE</scope>
    <source>
        <strain evidence="6">ChiBcec15-4380</strain>
    </source>
</reference>
<sequence length="829" mass="93271">MGNFVAPALETFLSIDQIPGALLTERVKKMKDVVQTLNDAGLRKTRLYPNLAASLKTTKGEPQCIRRAKALVYHLEHVETPVYEAEQLIGSVTGMWPVDEERNRTLTYEQLTKETIAMLDQYFAQRETVDKHDMGFGYKEGLSFEESAKLTKFRFGSLMARDHYDANINFQDMQQLIADMTEHYRGKYKIENWEIGAAIEKYFQYDYGEETMALLRENGWNAANHTNLNYKSLVVKGVGGILQDIKTYLAQAETQEKREFYTACQITMEGVSAYIRRYAQAAAQAAAETACPTRKAELLEMARVMEKVSTDVPETFTEAIELVWLFQLIGNLFGGSALSLSRFDQYMFPFYRRDIEAGTITLERVRELVCSLYLKLNEPKMRTVQSLCVGGVKVEDGTDACNDLSKICLEAMSTLKMPYPNMSARIDPDQTPTWFYEEVVRTVKAGCGQPMILNDKVWIPNLASLGLPVEWARDYYNMGCTEIMIQGKDSNWITGGLLFFPQMLNDQIAKAVAENKTYDSFEAFMAEYEQAIRDKAAQSAENGKRAIQAQRALNCDPFASSLVDGCLESGTDYFKGGSLAGDPISISGQGLGTAADSLSVIRKFVFDEKRYTLAQIHEMLQRNFEGYELERQQFMNRAPSYGNDDPYVDELAQRIFNTYSAAVRQQNENRLPKTRYVNNVFSYNMHITLGESLGATANGRLAGEAISDCAGPTQGRDSEGSTALLNSALGLSPADVTGAHALNFKISPSLVKDTEGTQALIALLRVYLQDMGPQIQINYQNPEDLIDAQKHPEKHRDLVVRIAGYCEYFVNLDHRLQCEIIERTIHEVA</sequence>
<name>A0A9D1DFV3_9FIRM</name>
<comment type="caution">
    <text evidence="6">The sequence shown here is derived from an EMBL/GenBank/DDBJ whole genome shotgun (WGS) entry which is preliminary data.</text>
</comment>
<proteinExistence type="predicted"/>